<dbReference type="FunFam" id="3.20.20.70:FF:000044">
    <property type="entry name" value="Deoxyribose-phosphate aldolase"/>
    <property type="match status" value="1"/>
</dbReference>
<dbReference type="InterPro" id="IPR011343">
    <property type="entry name" value="DeoC"/>
</dbReference>
<feature type="region of interest" description="Disordered" evidence="8">
    <location>
        <begin position="1"/>
        <end position="23"/>
    </location>
</feature>
<dbReference type="eggNOG" id="COG0274">
    <property type="taxonomic scope" value="Bacteria"/>
</dbReference>
<dbReference type="HAMAP" id="MF_00114">
    <property type="entry name" value="DeoC_type1"/>
    <property type="match status" value="1"/>
</dbReference>
<evidence type="ECO:0000313" key="10">
    <source>
        <dbReference type="Proteomes" id="UP000007844"/>
    </source>
</evidence>
<comment type="function">
    <text evidence="6 7">Catalyzes a reversible aldol reaction between acetaldehyde and D-glyceraldehyde 3-phosphate to generate 2-deoxy-D-ribose 5-phosphate.</text>
</comment>
<dbReference type="UniPathway" id="UPA00002">
    <property type="reaction ID" value="UER00468"/>
</dbReference>
<dbReference type="PANTHER" id="PTHR10889">
    <property type="entry name" value="DEOXYRIBOSE-PHOSPHATE ALDOLASE"/>
    <property type="match status" value="1"/>
</dbReference>
<dbReference type="EMBL" id="CP003221">
    <property type="protein sequence ID" value="EGJ51999.1"/>
    <property type="molecule type" value="Genomic_DNA"/>
</dbReference>
<evidence type="ECO:0000256" key="7">
    <source>
        <dbReference type="HAMAP-Rule" id="MF_00114"/>
    </source>
</evidence>
<comment type="pathway">
    <text evidence="7">Carbohydrate degradation; 2-deoxy-D-ribose 1-phosphate degradation; D-glyceraldehyde 3-phosphate and acetaldehyde from 2-deoxy-alpha-D-ribose 1-phosphate: step 2/2.</text>
</comment>
<evidence type="ECO:0000256" key="4">
    <source>
        <dbReference type="ARBA" id="ARBA00023270"/>
    </source>
</evidence>
<dbReference type="GO" id="GO:0006018">
    <property type="term" value="P:2-deoxyribose 1-phosphate catabolic process"/>
    <property type="evidence" value="ECO:0007669"/>
    <property type="project" value="UniProtKB-UniRule"/>
</dbReference>
<dbReference type="Gene3D" id="3.20.20.70">
    <property type="entry name" value="Aldolase class I"/>
    <property type="match status" value="1"/>
</dbReference>
<dbReference type="GO" id="GO:0016052">
    <property type="term" value="P:carbohydrate catabolic process"/>
    <property type="evidence" value="ECO:0007669"/>
    <property type="project" value="TreeGrafter"/>
</dbReference>
<dbReference type="NCBIfam" id="TIGR00126">
    <property type="entry name" value="deoC"/>
    <property type="match status" value="1"/>
</dbReference>
<evidence type="ECO:0000256" key="2">
    <source>
        <dbReference type="ARBA" id="ARBA00022490"/>
    </source>
</evidence>
<dbReference type="PANTHER" id="PTHR10889:SF1">
    <property type="entry name" value="DEOXYRIBOSE-PHOSPHATE ALDOLASE"/>
    <property type="match status" value="1"/>
</dbReference>
<evidence type="ECO:0000256" key="6">
    <source>
        <dbReference type="ARBA" id="ARBA00056337"/>
    </source>
</evidence>
<reference evidence="9 10" key="1">
    <citation type="journal article" date="2011" name="J. Bacteriol.">
        <title>Genome sequence of the mercury-methylating and pleomorphic Desulfovibrio africanus Strain Walvis Bay.</title>
        <authorList>
            <person name="Brown S.D."/>
            <person name="Wall J.D."/>
            <person name="Kucken A.M."/>
            <person name="Gilmour C.C."/>
            <person name="Podar M."/>
            <person name="Brandt C.C."/>
            <person name="Teshima H."/>
            <person name="Detter J.C."/>
            <person name="Han C.S."/>
            <person name="Land M.L."/>
            <person name="Lucas S."/>
            <person name="Han J."/>
            <person name="Pennacchio L."/>
            <person name="Nolan M."/>
            <person name="Pitluck S."/>
            <person name="Woyke T."/>
            <person name="Goodwin L."/>
            <person name="Palumbo A.V."/>
            <person name="Elias D.A."/>
        </authorList>
    </citation>
    <scope>NUCLEOTIDE SEQUENCE [LARGE SCALE GENOMIC DNA]</scope>
    <source>
        <strain evidence="9 10">Walvis Bay</strain>
    </source>
</reference>
<dbReference type="InterPro" id="IPR028581">
    <property type="entry name" value="DeoC_typeI"/>
</dbReference>
<keyword evidence="3 7" id="KW-0456">Lyase</keyword>
<dbReference type="PIRSF" id="PIRSF001357">
    <property type="entry name" value="DeoC"/>
    <property type="match status" value="1"/>
</dbReference>
<dbReference type="SUPFAM" id="SSF51569">
    <property type="entry name" value="Aldolase"/>
    <property type="match status" value="1"/>
</dbReference>
<dbReference type="InterPro" id="IPR013785">
    <property type="entry name" value="Aldolase_TIM"/>
</dbReference>
<evidence type="ECO:0000313" key="9">
    <source>
        <dbReference type="EMBL" id="EGJ51999.1"/>
    </source>
</evidence>
<keyword evidence="10" id="KW-1185">Reference proteome</keyword>
<dbReference type="STRING" id="690850.Desaf_3722"/>
<evidence type="ECO:0000256" key="5">
    <source>
        <dbReference type="ARBA" id="ARBA00048791"/>
    </source>
</evidence>
<dbReference type="Proteomes" id="UP000007844">
    <property type="component" value="Chromosome"/>
</dbReference>
<dbReference type="KEGG" id="daf:Desaf_3722"/>
<organism evidence="9 10">
    <name type="scientific">Desulfocurvibacter africanus subsp. africanus str. Walvis Bay</name>
    <dbReference type="NCBI Taxonomy" id="690850"/>
    <lineage>
        <taxon>Bacteria</taxon>
        <taxon>Pseudomonadati</taxon>
        <taxon>Thermodesulfobacteriota</taxon>
        <taxon>Desulfovibrionia</taxon>
        <taxon>Desulfovibrionales</taxon>
        <taxon>Desulfovibrionaceae</taxon>
        <taxon>Desulfocurvibacter</taxon>
    </lineage>
</organism>
<evidence type="ECO:0000256" key="1">
    <source>
        <dbReference type="ARBA" id="ARBA00010936"/>
    </source>
</evidence>
<gene>
    <name evidence="7" type="primary">deoC</name>
    <name evidence="9" type="ORF">Desaf_3722</name>
</gene>
<evidence type="ECO:0000256" key="3">
    <source>
        <dbReference type="ARBA" id="ARBA00023239"/>
    </source>
</evidence>
<accession>F3YZH0</accession>
<dbReference type="HOGENOM" id="CLU_053595_0_2_7"/>
<dbReference type="InterPro" id="IPR002915">
    <property type="entry name" value="DeoC/FbaB/LacD_aldolase"/>
</dbReference>
<dbReference type="GO" id="GO:0009264">
    <property type="term" value="P:deoxyribonucleotide catabolic process"/>
    <property type="evidence" value="ECO:0007669"/>
    <property type="project" value="UniProtKB-UniRule"/>
</dbReference>
<evidence type="ECO:0000256" key="8">
    <source>
        <dbReference type="SAM" id="MobiDB-lite"/>
    </source>
</evidence>
<sequence length="251" mass="26241">MERPCDPAAQVHDSPASQARPLRPSELASCIDHTLLRRDASPAELLRACDEALRFGFRGVCVYPEHLGQVVSRLDARALAITVAGFPGGLEALEDKADQVRAAVASGAAEVDAVLNRDLLRQRDHARVLHEIATLVRAACPARLKIILETGDLTRDERIMAATLAKAAGAACVKTSTGLGHPGATAEDVALLRDVVGLDMGVKASGGIRDLQQCLAMLQAGASIVGTSASVTIMEQAMALGDPESLPGEVS</sequence>
<dbReference type="SMART" id="SM01133">
    <property type="entry name" value="DeoC"/>
    <property type="match status" value="1"/>
</dbReference>
<comment type="catalytic activity">
    <reaction evidence="5 7">
        <text>2-deoxy-D-ribose 5-phosphate = D-glyceraldehyde 3-phosphate + acetaldehyde</text>
        <dbReference type="Rhea" id="RHEA:12821"/>
        <dbReference type="ChEBI" id="CHEBI:15343"/>
        <dbReference type="ChEBI" id="CHEBI:59776"/>
        <dbReference type="ChEBI" id="CHEBI:62877"/>
        <dbReference type="EC" id="4.1.2.4"/>
    </reaction>
</comment>
<name>F3YZH0_DESAF</name>
<keyword evidence="4 7" id="KW-0704">Schiff base</keyword>
<dbReference type="AlphaFoldDB" id="F3YZH0"/>
<feature type="active site" description="Proton donor/acceptor" evidence="7">
    <location>
        <position position="112"/>
    </location>
</feature>
<proteinExistence type="inferred from homology"/>
<feature type="active site" description="Proton donor/acceptor" evidence="7">
    <location>
        <position position="203"/>
    </location>
</feature>
<protein>
    <recommendedName>
        <fullName evidence="7">Deoxyribose-phosphate aldolase</fullName>
        <shortName evidence="7">DERA</shortName>
        <ecNumber evidence="7">4.1.2.4</ecNumber>
    </recommendedName>
    <alternativeName>
        <fullName evidence="7">2-deoxy-D-ribose 5-phosphate aldolase</fullName>
    </alternativeName>
    <alternativeName>
        <fullName evidence="7">Phosphodeoxyriboaldolase</fullName>
        <shortName evidence="7">Deoxyriboaldolase</shortName>
    </alternativeName>
</protein>
<dbReference type="GO" id="GO:0004139">
    <property type="term" value="F:deoxyribose-phosphate aldolase activity"/>
    <property type="evidence" value="ECO:0007669"/>
    <property type="project" value="UniProtKB-UniRule"/>
</dbReference>
<comment type="similarity">
    <text evidence="1 7">Belongs to the DeoC/FbaB aldolase family. DeoC type 1 subfamily.</text>
</comment>
<comment type="subcellular location">
    <subcellularLocation>
        <location evidence="7">Cytoplasm</location>
    </subcellularLocation>
</comment>
<feature type="active site" description="Schiff-base intermediate with acetaldehyde" evidence="7">
    <location>
        <position position="174"/>
    </location>
</feature>
<keyword evidence="2 7" id="KW-0963">Cytoplasm</keyword>
<dbReference type="EC" id="4.1.2.4" evidence="7"/>
<dbReference type="Pfam" id="PF01791">
    <property type="entry name" value="DeoC"/>
    <property type="match status" value="1"/>
</dbReference>
<dbReference type="CDD" id="cd00959">
    <property type="entry name" value="DeoC"/>
    <property type="match status" value="1"/>
</dbReference>
<dbReference type="GO" id="GO:0005737">
    <property type="term" value="C:cytoplasm"/>
    <property type="evidence" value="ECO:0007669"/>
    <property type="project" value="UniProtKB-SubCell"/>
</dbReference>